<evidence type="ECO:0000313" key="3">
    <source>
        <dbReference type="Proteomes" id="UP001151760"/>
    </source>
</evidence>
<feature type="region of interest" description="Disordered" evidence="1">
    <location>
        <begin position="411"/>
        <end position="432"/>
    </location>
</feature>
<keyword evidence="3" id="KW-1185">Reference proteome</keyword>
<feature type="compositionally biased region" description="Basic and acidic residues" evidence="1">
    <location>
        <begin position="160"/>
        <end position="171"/>
    </location>
</feature>
<sequence>MSQGEPLGPPLNSAPPPHGPPDGQSVPRHPGPMEPDMYQNQRPPYFDGRRADSHLPGDIDMGPYGQPFGVDTHSMRMNGPPPPGVDSSSAPVFRDEKFRNPTGMHPDIFPMAPPRHHDQGDYKGSQKQFPGPPHLGSGGSPKFAGHPSRPMSGYGMDGPSRFHDKDPHGYDYHPAGGLHPNESGGRPLPASMHDDNRGRFDNIHQNPEFPGPMHGFGRHHMDRLPPNSPGNQSRPFGAPHNIDVDGREMDRHPFGARFPMGPPGHMHRGEFDGPGKPRGGEPFGMRNLSGRGDPGFASFQDYGHPGESNGPGGFPHQPPFGEPFGPKSTRPHMGEPGFRSSYSRQNFPNEGGYYAGGPDSFDPLRKRTALSMGWCRICKIDCESVEGLDMHGQTREHQRTAIDMVISIKQKNAKKQKTSKDHRSSREEANKLKNADNHAHVSCCFVIQDRFWELGVSLDVRLTVYTFEGFYDSGLKLVIFEKLRYISVAAD</sequence>
<feature type="compositionally biased region" description="Basic and acidic residues" evidence="1">
    <location>
        <begin position="47"/>
        <end position="57"/>
    </location>
</feature>
<feature type="compositionally biased region" description="Basic and acidic residues" evidence="1">
    <location>
        <begin position="418"/>
        <end position="432"/>
    </location>
</feature>
<name>A0ABQ5G9F9_9ASTR</name>
<reference evidence="2" key="1">
    <citation type="journal article" date="2022" name="Int. J. Mol. Sci.">
        <title>Draft Genome of Tanacetum Coccineum: Genomic Comparison of Closely Related Tanacetum-Family Plants.</title>
        <authorList>
            <person name="Yamashiro T."/>
            <person name="Shiraishi A."/>
            <person name="Nakayama K."/>
            <person name="Satake H."/>
        </authorList>
    </citation>
    <scope>NUCLEOTIDE SEQUENCE</scope>
</reference>
<accession>A0ABQ5G9F9</accession>
<feature type="compositionally biased region" description="Pro residues" evidence="1">
    <location>
        <begin position="7"/>
        <end position="20"/>
    </location>
</feature>
<gene>
    <name evidence="2" type="ORF">Tco_1031076</name>
</gene>
<feature type="region of interest" description="Disordered" evidence="1">
    <location>
        <begin position="1"/>
        <end position="92"/>
    </location>
</feature>
<organism evidence="2 3">
    <name type="scientific">Tanacetum coccineum</name>
    <dbReference type="NCBI Taxonomy" id="301880"/>
    <lineage>
        <taxon>Eukaryota</taxon>
        <taxon>Viridiplantae</taxon>
        <taxon>Streptophyta</taxon>
        <taxon>Embryophyta</taxon>
        <taxon>Tracheophyta</taxon>
        <taxon>Spermatophyta</taxon>
        <taxon>Magnoliopsida</taxon>
        <taxon>eudicotyledons</taxon>
        <taxon>Gunneridae</taxon>
        <taxon>Pentapetalae</taxon>
        <taxon>asterids</taxon>
        <taxon>campanulids</taxon>
        <taxon>Asterales</taxon>
        <taxon>Asteraceae</taxon>
        <taxon>Asteroideae</taxon>
        <taxon>Anthemideae</taxon>
        <taxon>Anthemidinae</taxon>
        <taxon>Tanacetum</taxon>
    </lineage>
</organism>
<reference evidence="2" key="2">
    <citation type="submission" date="2022-01" db="EMBL/GenBank/DDBJ databases">
        <authorList>
            <person name="Yamashiro T."/>
            <person name="Shiraishi A."/>
            <person name="Satake H."/>
            <person name="Nakayama K."/>
        </authorList>
    </citation>
    <scope>NUCLEOTIDE SEQUENCE</scope>
</reference>
<comment type="caution">
    <text evidence="2">The sequence shown here is derived from an EMBL/GenBank/DDBJ whole genome shotgun (WGS) entry which is preliminary data.</text>
</comment>
<proteinExistence type="predicted"/>
<dbReference type="PANTHER" id="PTHR37393:SF1">
    <property type="entry name" value="AT-RICH INTERACTIVE DOMAIN-CONTAINING PROTEIN 1A-LIKE"/>
    <property type="match status" value="1"/>
</dbReference>
<feature type="region of interest" description="Disordered" evidence="1">
    <location>
        <begin position="258"/>
        <end position="360"/>
    </location>
</feature>
<dbReference type="Proteomes" id="UP001151760">
    <property type="component" value="Unassembled WGS sequence"/>
</dbReference>
<feature type="region of interest" description="Disordered" evidence="1">
    <location>
        <begin position="112"/>
        <end position="194"/>
    </location>
</feature>
<evidence type="ECO:0000256" key="1">
    <source>
        <dbReference type="SAM" id="MobiDB-lite"/>
    </source>
</evidence>
<feature type="compositionally biased region" description="Basic and acidic residues" evidence="1">
    <location>
        <begin position="267"/>
        <end position="279"/>
    </location>
</feature>
<dbReference type="EMBL" id="BQNB010018197">
    <property type="protein sequence ID" value="GJT71790.1"/>
    <property type="molecule type" value="Genomic_DNA"/>
</dbReference>
<evidence type="ECO:0000313" key="2">
    <source>
        <dbReference type="EMBL" id="GJT71790.1"/>
    </source>
</evidence>
<dbReference type="PANTHER" id="PTHR37393">
    <property type="entry name" value="AT-RICH INTERACTIVE DOMAIN-CONTAINING PROTEIN 1A-LIKE"/>
    <property type="match status" value="1"/>
</dbReference>
<protein>
    <submittedName>
        <fullName evidence="2">Uncharacterized protein</fullName>
    </submittedName>
</protein>